<evidence type="ECO:0000313" key="1">
    <source>
        <dbReference type="EMBL" id="MCJ8729245.1"/>
    </source>
</evidence>
<protein>
    <submittedName>
        <fullName evidence="1">Uncharacterized protein</fullName>
    </submittedName>
</protein>
<dbReference type="Proteomes" id="UP000830395">
    <property type="component" value="Chromosome 2"/>
</dbReference>
<accession>A0ACC5Y1E8</accession>
<dbReference type="EMBL" id="CM040976">
    <property type="protein sequence ID" value="MCJ8729245.1"/>
    <property type="molecule type" value="Genomic_DNA"/>
</dbReference>
<name>A0ACC5Y1E8_9TELE</name>
<reference evidence="1" key="1">
    <citation type="submission" date="2020-02" db="EMBL/GenBank/DDBJ databases">
        <title>Genome sequencing of the panga catfish, Pangasius djambal.</title>
        <authorList>
            <person name="Wen M."/>
            <person name="Zahm M."/>
            <person name="Roques C."/>
            <person name="Cabau C."/>
            <person name="Klopp C."/>
            <person name="Donnadieu C."/>
            <person name="Jouanno E."/>
            <person name="Avarre J.-C."/>
            <person name="Campet M."/>
            <person name="Ha T."/>
            <person name="Dugue R."/>
            <person name="Lampietro C."/>
            <person name="Louis A."/>
            <person name="Herpin A."/>
            <person name="Echchiki A."/>
            <person name="Berthelot C."/>
            <person name="Parey E."/>
            <person name="Roest-Crollius H."/>
            <person name="Braasch I."/>
            <person name="Postlethwait J.H."/>
            <person name="Bobe J."/>
            <person name="Montfort J."/>
            <person name="Bouchez O."/>
            <person name="Begum T."/>
            <person name="Schartl M."/>
            <person name="Gustiano R."/>
            <person name="Guiguen Y."/>
        </authorList>
    </citation>
    <scope>NUCLEOTIDE SEQUENCE</scope>
    <source>
        <strain evidence="1">Pdj_M5554</strain>
    </source>
</reference>
<sequence length="1216" mass="132099">MAADTAHNHCSIPKCIKSAKQASKLAASHTLPLPVANHPPPAANHALSVSSDSGNATVSIKTYHTDDAQQSLILFGPLSHPVPDSLISPCEKWELEQLLSGLEGQSLLFHQGFIPAVNTSPEAGIQHLVPAQVHINTQIGIDILDDELPVSQVGDNGVDSFETILSFECQYLPADNQPENRLTVVEVDRKKGLPKPALSTKVMSVHQGRGSFSIQECLVDYSGQNRGMYHSQSYGVPVLDGDTRYLPQAPERSTSSREAVQRGLSAWHQYGLMDDPFFGANTGPPCFPPHSGASQQEVEQSIEALDILMLALEPHSPMPKSHSATPRENNSAFQPFCQTIEKPSYQADQAIHNYTNKHLPSTSASFGQSSQRSSPACTMTPPPDIHERHCQTPQSPSPSYQKDPYRIQGVSVTTPPPTIPLPSPFKPQTVYPGGGVVFNTPELQSSSPYPGNQWNYTIFSSPLPTNTPAKEPEPAAAEESLNLEGLVAHRVAEYNARIRGISKSMSNQLERHHSYSFSGSHSYMSIPDETASSTRCCTSSEGQYNNSHEESSAYGNGSPQHCVSPKFVNTIDMNPGGQPKEGHMRSYREAFEEVESVLPNPITSSGSETHPLTPDFPVSPTTSPQTPYINLCRSPPGLNKTCLSSQDPKSPNPSEVLFQHSISDSDSSDDLEEPPGYMSSVDQGRRVVTPVHCSNLPTVLNRAVPFSQSFTPPQLTSRTISNPDGEPVPASVFPDPMGYLNPEEATVNVMGVHHVPGSPNTLHRTVATNTPPSPALQRRQCSPGLGCQNMANERSGELSMPNNHLLAHSGKSVLPVSPVLSRHTSAAVTTAENPTLRHNATDDRQGAQSRQSLSSMGPQTPLIPLEQPARRREARVEKAPSDSTQNRTAPSPMAASTSSPAPCAPQEPGIFSIYADVPPDIKFNVKFFQDTSKFWYKPDISREQAISLLKDREPGAFVIRDSHSFLGAYGLAMKVACPPPTLQKNKKGPGDMANELVRHFLIETTPKGVRLKGSPNEPYFGCLSALVYQHSITPLALPCKLMIPTIDLNEEALELATSRSSATDHPKQGARPTKSPEDSYACDVLYMNSVDMESLTGPQAVAKAISKTVTANLTPAATVVHFKVSFQGITLTDNQRKIFFRHYFPIKTVTYCSIDPEERMWKKEDGGSAKIFGFVARKHGSTTDNVSHLFAELEPNQPATAIVNFVSKAMLNSQKI</sequence>
<organism evidence="1 2">
    <name type="scientific">Pangasius djambal</name>
    <dbReference type="NCBI Taxonomy" id="1691987"/>
    <lineage>
        <taxon>Eukaryota</taxon>
        <taxon>Metazoa</taxon>
        <taxon>Chordata</taxon>
        <taxon>Craniata</taxon>
        <taxon>Vertebrata</taxon>
        <taxon>Euteleostomi</taxon>
        <taxon>Actinopterygii</taxon>
        <taxon>Neopterygii</taxon>
        <taxon>Teleostei</taxon>
        <taxon>Ostariophysi</taxon>
        <taxon>Siluriformes</taxon>
        <taxon>Pangasiidae</taxon>
        <taxon>Pangasius</taxon>
    </lineage>
</organism>
<keyword evidence="2" id="KW-1185">Reference proteome</keyword>
<proteinExistence type="predicted"/>
<comment type="caution">
    <text evidence="1">The sequence shown here is derived from an EMBL/GenBank/DDBJ whole genome shotgun (WGS) entry which is preliminary data.</text>
</comment>
<gene>
    <name evidence="1" type="ORF">PDJAM_G00103890</name>
</gene>
<evidence type="ECO:0000313" key="2">
    <source>
        <dbReference type="Proteomes" id="UP000830395"/>
    </source>
</evidence>